<keyword evidence="3" id="KW-1185">Reference proteome</keyword>
<evidence type="ECO:0000256" key="1">
    <source>
        <dbReference type="SAM" id="MobiDB-lite"/>
    </source>
</evidence>
<name>A0A640UKQ1_9ACTN</name>
<proteinExistence type="predicted"/>
<dbReference type="EMBL" id="BLIR01000001">
    <property type="protein sequence ID" value="GFE36269.1"/>
    <property type="molecule type" value="Genomic_DNA"/>
</dbReference>
<dbReference type="AlphaFoldDB" id="A0A640UKQ1"/>
<evidence type="ECO:0000313" key="3">
    <source>
        <dbReference type="Proteomes" id="UP000431826"/>
    </source>
</evidence>
<organism evidence="2 3">
    <name type="scientific">Streptomyces tubercidicus</name>
    <dbReference type="NCBI Taxonomy" id="47759"/>
    <lineage>
        <taxon>Bacteria</taxon>
        <taxon>Bacillati</taxon>
        <taxon>Actinomycetota</taxon>
        <taxon>Actinomycetes</taxon>
        <taxon>Kitasatosporales</taxon>
        <taxon>Streptomycetaceae</taxon>
        <taxon>Streptomyces</taxon>
    </lineage>
</organism>
<dbReference type="Proteomes" id="UP000431826">
    <property type="component" value="Unassembled WGS sequence"/>
</dbReference>
<reference evidence="2 3" key="1">
    <citation type="submission" date="2019-12" db="EMBL/GenBank/DDBJ databases">
        <title>Whole genome shotgun sequence of Streptomyces tubercidicus NBRC 13090.</title>
        <authorList>
            <person name="Ichikawa N."/>
            <person name="Kimura A."/>
            <person name="Kitahashi Y."/>
            <person name="Komaki H."/>
            <person name="Tamura T."/>
        </authorList>
    </citation>
    <scope>NUCLEOTIDE SEQUENCE [LARGE SCALE GENOMIC DNA]</scope>
    <source>
        <strain evidence="2 3">NBRC 13090</strain>
    </source>
</reference>
<gene>
    <name evidence="2" type="ORF">Stube_09420</name>
</gene>
<comment type="caution">
    <text evidence="2">The sequence shown here is derived from an EMBL/GenBank/DDBJ whole genome shotgun (WGS) entry which is preliminary data.</text>
</comment>
<accession>A0A640UKQ1</accession>
<evidence type="ECO:0000313" key="2">
    <source>
        <dbReference type="EMBL" id="GFE36269.1"/>
    </source>
</evidence>
<sequence>MMSVIGRPSRAAARSNWEVALLARVYGGGEEVAGEPVGAVEGLRVGEGVPPHGALMAPEALLRRDHHQAATAARASRTVMGAMRADQQRGVVEGGPQLFRVEEGSERLVGSRSAGVRQPGGTEAAEPGEVGEI</sequence>
<feature type="region of interest" description="Disordered" evidence="1">
    <location>
        <begin position="104"/>
        <end position="133"/>
    </location>
</feature>
<protein>
    <submittedName>
        <fullName evidence="2">Uncharacterized protein</fullName>
    </submittedName>
</protein>